<dbReference type="EC" id="1.3.1.12" evidence="3"/>
<evidence type="ECO:0000256" key="6">
    <source>
        <dbReference type="ARBA" id="ARBA00023002"/>
    </source>
</evidence>
<evidence type="ECO:0000256" key="1">
    <source>
        <dbReference type="ARBA" id="ARBA00005067"/>
    </source>
</evidence>
<dbReference type="InterPro" id="IPR036291">
    <property type="entry name" value="NAD(P)-bd_dom_sf"/>
</dbReference>
<dbReference type="Gene3D" id="3.30.70.260">
    <property type="match status" value="1"/>
</dbReference>
<gene>
    <name evidence="12" type="ORF">BKA12_001017</name>
</gene>
<dbReference type="GO" id="GO:0008977">
    <property type="term" value="F:prephenate dehydrogenase (NAD+) activity"/>
    <property type="evidence" value="ECO:0007669"/>
    <property type="project" value="UniProtKB-EC"/>
</dbReference>
<evidence type="ECO:0000313" key="12">
    <source>
        <dbReference type="EMBL" id="MBB5597937.1"/>
    </source>
</evidence>
<dbReference type="Proteomes" id="UP000523863">
    <property type="component" value="Unassembled WGS sequence"/>
</dbReference>
<dbReference type="InterPro" id="IPR046826">
    <property type="entry name" value="PDH_N"/>
</dbReference>
<keyword evidence="8" id="KW-0057">Aromatic amino acid biosynthesis</keyword>
<name>A0A7W9DBJ0_9MICC</name>
<evidence type="ECO:0000256" key="9">
    <source>
        <dbReference type="ARBA" id="ARBA00049260"/>
    </source>
</evidence>
<dbReference type="SUPFAM" id="SSF48179">
    <property type="entry name" value="6-phosphogluconate dehydrogenase C-terminal domain-like"/>
    <property type="match status" value="1"/>
</dbReference>
<evidence type="ECO:0000256" key="2">
    <source>
        <dbReference type="ARBA" id="ARBA00007964"/>
    </source>
</evidence>
<evidence type="ECO:0000259" key="10">
    <source>
        <dbReference type="PROSITE" id="PS51176"/>
    </source>
</evidence>
<dbReference type="PANTHER" id="PTHR21363:SF0">
    <property type="entry name" value="PREPHENATE DEHYDROGENASE [NADP(+)]"/>
    <property type="match status" value="1"/>
</dbReference>
<dbReference type="SUPFAM" id="SSF55021">
    <property type="entry name" value="ACT-like"/>
    <property type="match status" value="1"/>
</dbReference>
<dbReference type="AlphaFoldDB" id="A0A7W9DBJ0"/>
<protein>
    <recommendedName>
        <fullName evidence="4">Prephenate dehydrogenase</fullName>
        <ecNumber evidence="3">1.3.1.12</ecNumber>
    </recommendedName>
</protein>
<dbReference type="UniPathway" id="UPA00122">
    <property type="reaction ID" value="UER00961"/>
</dbReference>
<keyword evidence="8" id="KW-0028">Amino-acid biosynthesis</keyword>
<dbReference type="InterPro" id="IPR008927">
    <property type="entry name" value="6-PGluconate_DH-like_C_sf"/>
</dbReference>
<proteinExistence type="inferred from homology"/>
<comment type="similarity">
    <text evidence="2">Belongs to the prephenate/arogenate dehydrogenase family.</text>
</comment>
<keyword evidence="13" id="KW-1185">Reference proteome</keyword>
<dbReference type="PROSITE" id="PS51671">
    <property type="entry name" value="ACT"/>
    <property type="match status" value="1"/>
</dbReference>
<dbReference type="Pfam" id="PF20463">
    <property type="entry name" value="PDH_C"/>
    <property type="match status" value="1"/>
</dbReference>
<comment type="pathway">
    <text evidence="1">Amino-acid biosynthesis; L-tyrosine biosynthesis; (4-hydroxyphenyl)pyruvate from prephenate (NAD(+) route): step 1/1.</text>
</comment>
<evidence type="ECO:0000256" key="3">
    <source>
        <dbReference type="ARBA" id="ARBA00012068"/>
    </source>
</evidence>
<sequence>MGEIFKDDDAAAATSAVTASSAVPTAATYLNGPILVIGTGLLGASVGLGLSRAGLDVRLQDPSPSAQQIAQDVGAGTILKSGETLSPELVVCAAPPDVTAAAVAQALKDYPHAVVVDIASVKSSILNTLLADDSLTAEQLTRYVGTHPMSGREKSGPAAARGELFVANPWVITAHDTASERAIRTARSLVADLGGVPTYMDPLSHDHAVALVSHMPQITASLLASRLLNAESTQLALAGNGLRDTTRIAASDPRLWIQILAHNAPQIVGHLEGMREDIDRLISTLHHPEANGALLDLAELFGEGNAGHARIPGKHGAPPQSFAVVTVLVDDKPGQIARLLKDVGDANINLEDLRMDHASGRPVGMVEISVLPGKEAELEAVLQKLKWRVVK</sequence>
<evidence type="ECO:0000256" key="8">
    <source>
        <dbReference type="ARBA" id="ARBA00023141"/>
    </source>
</evidence>
<evidence type="ECO:0000256" key="5">
    <source>
        <dbReference type="ARBA" id="ARBA00022498"/>
    </source>
</evidence>
<dbReference type="PROSITE" id="PS51176">
    <property type="entry name" value="PDH_ADH"/>
    <property type="match status" value="1"/>
</dbReference>
<organism evidence="12 13">
    <name type="scientific">Neomicrococcus lactis</name>
    <dbReference type="NCBI Taxonomy" id="732241"/>
    <lineage>
        <taxon>Bacteria</taxon>
        <taxon>Bacillati</taxon>
        <taxon>Actinomycetota</taxon>
        <taxon>Actinomycetes</taxon>
        <taxon>Micrococcales</taxon>
        <taxon>Micrococcaceae</taxon>
        <taxon>Neomicrococcus</taxon>
    </lineage>
</organism>
<dbReference type="InterPro" id="IPR045865">
    <property type="entry name" value="ACT-like_dom_sf"/>
</dbReference>
<keyword evidence="5" id="KW-0827">Tyrosine biosynthesis</keyword>
<comment type="caution">
    <text evidence="12">The sequence shown here is derived from an EMBL/GenBank/DDBJ whole genome shotgun (WGS) entry which is preliminary data.</text>
</comment>
<evidence type="ECO:0000313" key="13">
    <source>
        <dbReference type="Proteomes" id="UP000523863"/>
    </source>
</evidence>
<keyword evidence="6 12" id="KW-0560">Oxidoreductase</keyword>
<reference evidence="12 13" key="1">
    <citation type="submission" date="2020-08" db="EMBL/GenBank/DDBJ databases">
        <title>Sequencing the genomes of 1000 actinobacteria strains.</title>
        <authorList>
            <person name="Klenk H.-P."/>
        </authorList>
    </citation>
    <scope>NUCLEOTIDE SEQUENCE [LARGE SCALE GENOMIC DNA]</scope>
    <source>
        <strain evidence="12 13">DSM 23694</strain>
    </source>
</reference>
<dbReference type="SUPFAM" id="SSF51735">
    <property type="entry name" value="NAD(P)-binding Rossmann-fold domains"/>
    <property type="match status" value="1"/>
</dbReference>
<dbReference type="InterPro" id="IPR050812">
    <property type="entry name" value="Preph/Arog_dehydrog"/>
</dbReference>
<dbReference type="GO" id="GO:0004665">
    <property type="term" value="F:prephenate dehydrogenase (NADP+) activity"/>
    <property type="evidence" value="ECO:0007669"/>
    <property type="project" value="InterPro"/>
</dbReference>
<accession>A0A7W9DBJ0</accession>
<dbReference type="PANTHER" id="PTHR21363">
    <property type="entry name" value="PREPHENATE DEHYDROGENASE"/>
    <property type="match status" value="1"/>
</dbReference>
<evidence type="ECO:0000256" key="4">
    <source>
        <dbReference type="ARBA" id="ARBA00016891"/>
    </source>
</evidence>
<evidence type="ECO:0000256" key="7">
    <source>
        <dbReference type="ARBA" id="ARBA00023027"/>
    </source>
</evidence>
<dbReference type="InterPro" id="IPR003099">
    <property type="entry name" value="Prephen_DH"/>
</dbReference>
<evidence type="ECO:0000259" key="11">
    <source>
        <dbReference type="PROSITE" id="PS51671"/>
    </source>
</evidence>
<dbReference type="Pfam" id="PF02153">
    <property type="entry name" value="PDH_N"/>
    <property type="match status" value="1"/>
</dbReference>
<dbReference type="EMBL" id="JACHBL010000001">
    <property type="protein sequence ID" value="MBB5597937.1"/>
    <property type="molecule type" value="Genomic_DNA"/>
</dbReference>
<comment type="catalytic activity">
    <reaction evidence="9">
        <text>prephenate + NAD(+) = 3-(4-hydroxyphenyl)pyruvate + CO2 + NADH</text>
        <dbReference type="Rhea" id="RHEA:13869"/>
        <dbReference type="ChEBI" id="CHEBI:16526"/>
        <dbReference type="ChEBI" id="CHEBI:29934"/>
        <dbReference type="ChEBI" id="CHEBI:36242"/>
        <dbReference type="ChEBI" id="CHEBI:57540"/>
        <dbReference type="ChEBI" id="CHEBI:57945"/>
        <dbReference type="EC" id="1.3.1.12"/>
    </reaction>
</comment>
<feature type="domain" description="Prephenate/arogenate dehydrogenase" evidence="10">
    <location>
        <begin position="32"/>
        <end position="319"/>
    </location>
</feature>
<dbReference type="Gene3D" id="3.40.50.720">
    <property type="entry name" value="NAD(P)-binding Rossmann-like Domain"/>
    <property type="match status" value="1"/>
</dbReference>
<dbReference type="GO" id="GO:0070403">
    <property type="term" value="F:NAD+ binding"/>
    <property type="evidence" value="ECO:0007669"/>
    <property type="project" value="InterPro"/>
</dbReference>
<dbReference type="NCBIfam" id="NF005111">
    <property type="entry name" value="PRK06545.2-3"/>
    <property type="match status" value="1"/>
</dbReference>
<dbReference type="Gene3D" id="1.10.3660.10">
    <property type="entry name" value="6-phosphogluconate dehydrogenase C-terminal like domain"/>
    <property type="match status" value="1"/>
</dbReference>
<feature type="domain" description="ACT" evidence="11">
    <location>
        <begin position="324"/>
        <end position="391"/>
    </location>
</feature>
<dbReference type="InterPro" id="IPR002912">
    <property type="entry name" value="ACT_dom"/>
</dbReference>
<dbReference type="NCBIfam" id="NF005112">
    <property type="entry name" value="PRK06545.2-4"/>
    <property type="match status" value="1"/>
</dbReference>
<dbReference type="InterPro" id="IPR046825">
    <property type="entry name" value="PDH_C"/>
</dbReference>
<dbReference type="GO" id="GO:0006571">
    <property type="term" value="P:tyrosine biosynthetic process"/>
    <property type="evidence" value="ECO:0007669"/>
    <property type="project" value="UniProtKB-UniPathway"/>
</dbReference>
<keyword evidence="7" id="KW-0520">NAD</keyword>